<protein>
    <submittedName>
        <fullName evidence="2">Uncharacterized protein</fullName>
    </submittedName>
</protein>
<proteinExistence type="predicted"/>
<dbReference type="Proteomes" id="UP000230233">
    <property type="component" value="Chromosome V"/>
</dbReference>
<name>A0A2G5TTL8_9PELO</name>
<evidence type="ECO:0000313" key="2">
    <source>
        <dbReference type="EMBL" id="PIC30645.1"/>
    </source>
</evidence>
<evidence type="ECO:0000313" key="3">
    <source>
        <dbReference type="Proteomes" id="UP000230233"/>
    </source>
</evidence>
<sequence>MGLNQVEMSSEQEALKPTKKIEAMKQNDDSNLRKKENRIERVKKFAENEDQTSTEELNQCCEQSIVMMYRRRKKKKSGGKDRFQIQMPEAQEEYGSEKQSTRVER</sequence>
<feature type="compositionally biased region" description="Polar residues" evidence="1">
    <location>
        <begin position="1"/>
        <end position="12"/>
    </location>
</feature>
<evidence type="ECO:0000256" key="1">
    <source>
        <dbReference type="SAM" id="MobiDB-lite"/>
    </source>
</evidence>
<feature type="compositionally biased region" description="Basic and acidic residues" evidence="1">
    <location>
        <begin position="13"/>
        <end position="36"/>
    </location>
</feature>
<organism evidence="2 3">
    <name type="scientific">Caenorhabditis nigoni</name>
    <dbReference type="NCBI Taxonomy" id="1611254"/>
    <lineage>
        <taxon>Eukaryota</taxon>
        <taxon>Metazoa</taxon>
        <taxon>Ecdysozoa</taxon>
        <taxon>Nematoda</taxon>
        <taxon>Chromadorea</taxon>
        <taxon>Rhabditida</taxon>
        <taxon>Rhabditina</taxon>
        <taxon>Rhabditomorpha</taxon>
        <taxon>Rhabditoidea</taxon>
        <taxon>Rhabditidae</taxon>
        <taxon>Peloderinae</taxon>
        <taxon>Caenorhabditis</taxon>
    </lineage>
</organism>
<dbReference type="EMBL" id="PDUG01000005">
    <property type="protein sequence ID" value="PIC30645.1"/>
    <property type="molecule type" value="Genomic_DNA"/>
</dbReference>
<dbReference type="AlphaFoldDB" id="A0A2G5TTL8"/>
<feature type="region of interest" description="Disordered" evidence="1">
    <location>
        <begin position="1"/>
        <end position="36"/>
    </location>
</feature>
<reference evidence="3" key="1">
    <citation type="submission" date="2017-10" db="EMBL/GenBank/DDBJ databases">
        <title>Rapid genome shrinkage in a self-fertile nematode reveals novel sperm competition proteins.</title>
        <authorList>
            <person name="Yin D."/>
            <person name="Schwarz E.M."/>
            <person name="Thomas C.G."/>
            <person name="Felde R.L."/>
            <person name="Korf I.F."/>
            <person name="Cutter A.D."/>
            <person name="Schartner C.M."/>
            <person name="Ralston E.J."/>
            <person name="Meyer B.J."/>
            <person name="Haag E.S."/>
        </authorList>
    </citation>
    <scope>NUCLEOTIDE SEQUENCE [LARGE SCALE GENOMIC DNA]</scope>
    <source>
        <strain evidence="3">JU1422</strain>
    </source>
</reference>
<accession>A0A2G5TTL8</accession>
<comment type="caution">
    <text evidence="2">The sequence shown here is derived from an EMBL/GenBank/DDBJ whole genome shotgun (WGS) entry which is preliminary data.</text>
</comment>
<feature type="region of interest" description="Disordered" evidence="1">
    <location>
        <begin position="72"/>
        <end position="105"/>
    </location>
</feature>
<feature type="compositionally biased region" description="Basic and acidic residues" evidence="1">
    <location>
        <begin position="95"/>
        <end position="105"/>
    </location>
</feature>
<keyword evidence="3" id="KW-1185">Reference proteome</keyword>
<gene>
    <name evidence="2" type="primary">Cnig_chr_V.g21817</name>
    <name evidence="2" type="ORF">B9Z55_021817</name>
</gene>